<keyword evidence="8 12" id="KW-1133">Transmembrane helix</keyword>
<gene>
    <name evidence="16" type="ORF">SISSUDRAFT_991876</name>
</gene>
<dbReference type="InterPro" id="IPR055374">
    <property type="entry name" value="Ribophorin_II_3rd"/>
</dbReference>
<evidence type="ECO:0000259" key="15">
    <source>
        <dbReference type="Pfam" id="PF25147"/>
    </source>
</evidence>
<reference evidence="16 17" key="1">
    <citation type="journal article" date="2016" name="Mol. Biol. Evol.">
        <title>Comparative Genomics of Early-Diverging Mushroom-Forming Fungi Provides Insights into the Origins of Lignocellulose Decay Capabilities.</title>
        <authorList>
            <person name="Nagy L.G."/>
            <person name="Riley R."/>
            <person name="Tritt A."/>
            <person name="Adam C."/>
            <person name="Daum C."/>
            <person name="Floudas D."/>
            <person name="Sun H."/>
            <person name="Yadav J.S."/>
            <person name="Pangilinan J."/>
            <person name="Larsson K.H."/>
            <person name="Matsuura K."/>
            <person name="Barry K."/>
            <person name="Labutti K."/>
            <person name="Kuo R."/>
            <person name="Ohm R.A."/>
            <person name="Bhattacharya S.S."/>
            <person name="Shirouzu T."/>
            <person name="Yoshinaga Y."/>
            <person name="Martin F.M."/>
            <person name="Grigoriev I.V."/>
            <person name="Hibbett D.S."/>
        </authorList>
    </citation>
    <scope>NUCLEOTIDE SEQUENCE [LARGE SCALE GENOMIC DNA]</scope>
    <source>
        <strain evidence="16 17">HHB10207 ss-3</strain>
    </source>
</reference>
<dbReference type="PANTHER" id="PTHR12640:SF0">
    <property type="entry name" value="DOLICHYL-DIPHOSPHOOLIGOSACCHARIDE--PROTEIN GLYCOSYLTRANSFERASE SUBUNIT 2"/>
    <property type="match status" value="1"/>
</dbReference>
<evidence type="ECO:0000256" key="6">
    <source>
        <dbReference type="ARBA" id="ARBA00022729"/>
    </source>
</evidence>
<feature type="transmembrane region" description="Helical" evidence="12">
    <location>
        <begin position="190"/>
        <end position="213"/>
    </location>
</feature>
<evidence type="ECO:0000256" key="8">
    <source>
        <dbReference type="ARBA" id="ARBA00022989"/>
    </source>
</evidence>
<dbReference type="STRING" id="1314776.A0A165ZL00"/>
<evidence type="ECO:0000313" key="16">
    <source>
        <dbReference type="EMBL" id="KZT34401.1"/>
    </source>
</evidence>
<dbReference type="Proteomes" id="UP000076798">
    <property type="component" value="Unassembled WGS sequence"/>
</dbReference>
<proteinExistence type="inferred from homology"/>
<feature type="domain" description="Ribophorin II third" evidence="14">
    <location>
        <begin position="33"/>
        <end position="119"/>
    </location>
</feature>
<dbReference type="GO" id="GO:0008250">
    <property type="term" value="C:oligosaccharyltransferase complex"/>
    <property type="evidence" value="ECO:0007669"/>
    <property type="project" value="InterPro"/>
</dbReference>
<comment type="pathway">
    <text evidence="3">Protein modification; protein glycosylation.</text>
</comment>
<dbReference type="PANTHER" id="PTHR12640">
    <property type="entry name" value="RIBOPHORIN II"/>
    <property type="match status" value="1"/>
</dbReference>
<evidence type="ECO:0000256" key="7">
    <source>
        <dbReference type="ARBA" id="ARBA00022824"/>
    </source>
</evidence>
<dbReference type="Pfam" id="PF25147">
    <property type="entry name" value="Ribophorin_II_C"/>
    <property type="match status" value="1"/>
</dbReference>
<feature type="domain" description="Ribophorin II C-terminal" evidence="15">
    <location>
        <begin position="180"/>
        <end position="277"/>
    </location>
</feature>
<evidence type="ECO:0000256" key="1">
    <source>
        <dbReference type="ARBA" id="ARBA00002791"/>
    </source>
</evidence>
<sequence length="282" mass="30677">MNLFGLIPSFLFVLLASSVGAADKASLTIQGAKLSVSSADGSLLNSQTLSPPETASPVTLGPTDVFKLAFTVVTSDSKTPVQPHQVFLRFYDPKTDEEGIHPIRVTSAGKAKLELNMAKPPLTLPPTTESPLEVTLLLGSYNYEPASFPLFSLTLPVSQPPPVHPDEASYHPLPSIFHTFRAEEKQPPQVISAVFTLLVLSPWFVLLVLWTQLPLSVPHLFSSEVLPFVVLLGAFEYLLVQYWVSLKLPQVLSYGAILGFLTAATGKRALSSLSKWRLGEKQ</sequence>
<accession>A0A165ZL00</accession>
<keyword evidence="17" id="KW-1185">Reference proteome</keyword>
<evidence type="ECO:0000256" key="5">
    <source>
        <dbReference type="ARBA" id="ARBA00022692"/>
    </source>
</evidence>
<evidence type="ECO:0000256" key="12">
    <source>
        <dbReference type="SAM" id="Phobius"/>
    </source>
</evidence>
<organism evidence="16 17">
    <name type="scientific">Sistotremastrum suecicum HHB10207 ss-3</name>
    <dbReference type="NCBI Taxonomy" id="1314776"/>
    <lineage>
        <taxon>Eukaryota</taxon>
        <taxon>Fungi</taxon>
        <taxon>Dikarya</taxon>
        <taxon>Basidiomycota</taxon>
        <taxon>Agaricomycotina</taxon>
        <taxon>Agaricomycetes</taxon>
        <taxon>Sistotremastrales</taxon>
        <taxon>Sistotremastraceae</taxon>
        <taxon>Sistotremastrum</taxon>
    </lineage>
</organism>
<dbReference type="InterPro" id="IPR008814">
    <property type="entry name" value="Swp1"/>
</dbReference>
<evidence type="ECO:0000256" key="2">
    <source>
        <dbReference type="ARBA" id="ARBA00004477"/>
    </source>
</evidence>
<feature type="transmembrane region" description="Helical" evidence="12">
    <location>
        <begin position="225"/>
        <end position="245"/>
    </location>
</feature>
<evidence type="ECO:0000256" key="3">
    <source>
        <dbReference type="ARBA" id="ARBA00004922"/>
    </source>
</evidence>
<evidence type="ECO:0000256" key="9">
    <source>
        <dbReference type="ARBA" id="ARBA00023136"/>
    </source>
</evidence>
<dbReference type="EMBL" id="KV428183">
    <property type="protein sequence ID" value="KZT34401.1"/>
    <property type="molecule type" value="Genomic_DNA"/>
</dbReference>
<dbReference type="OrthoDB" id="432292at2759"/>
<dbReference type="InterPro" id="IPR056790">
    <property type="entry name" value="Ribophorin_II_C"/>
</dbReference>
<protein>
    <recommendedName>
        <fullName evidence="11">Ribophorin II</fullName>
    </recommendedName>
    <alternativeName>
        <fullName evidence="10">Ribophorin-2</fullName>
    </alternativeName>
</protein>
<evidence type="ECO:0000256" key="13">
    <source>
        <dbReference type="SAM" id="SignalP"/>
    </source>
</evidence>
<comment type="similarity">
    <text evidence="4">Belongs to the SWP1 family.</text>
</comment>
<evidence type="ECO:0000256" key="10">
    <source>
        <dbReference type="ARBA" id="ARBA00030078"/>
    </source>
</evidence>
<dbReference type="AlphaFoldDB" id="A0A165ZL00"/>
<name>A0A165ZL00_9AGAM</name>
<evidence type="ECO:0000256" key="4">
    <source>
        <dbReference type="ARBA" id="ARBA00009038"/>
    </source>
</evidence>
<feature type="signal peptide" evidence="13">
    <location>
        <begin position="1"/>
        <end position="21"/>
    </location>
</feature>
<evidence type="ECO:0000313" key="17">
    <source>
        <dbReference type="Proteomes" id="UP000076798"/>
    </source>
</evidence>
<comment type="subcellular location">
    <subcellularLocation>
        <location evidence="2">Endoplasmic reticulum membrane</location>
        <topology evidence="2">Multi-pass membrane protein</topology>
    </subcellularLocation>
</comment>
<keyword evidence="7" id="KW-0256">Endoplasmic reticulum</keyword>
<feature type="chain" id="PRO_5044292165" description="Ribophorin II" evidence="13">
    <location>
        <begin position="22"/>
        <end position="282"/>
    </location>
</feature>
<comment type="function">
    <text evidence="1">Subunit of the oligosaccharyl transferase (OST) complex that catalyzes the initial transfer of a defined glycan (Glc(3)Man(9)GlcNAc(2) in eukaryotes) from the lipid carrier dolichol-pyrophosphate to an asparagine residue within an Asn-X-Ser/Thr consensus motif in nascent polypeptide chains, the first step in protein N-glycosylation. N-glycosylation occurs cotranslationally and the complex associates with the Sec61 complex at the channel-forming translocon complex that mediates protein translocation across the endoplasmic reticulum (ER). All subunits are required for a maximal enzyme activity.</text>
</comment>
<keyword evidence="9 12" id="KW-0472">Membrane</keyword>
<evidence type="ECO:0000259" key="14">
    <source>
        <dbReference type="Pfam" id="PF23860"/>
    </source>
</evidence>
<dbReference type="Pfam" id="PF23860">
    <property type="entry name" value="Ribophorin_II_3rd"/>
    <property type="match status" value="1"/>
</dbReference>
<keyword evidence="5 12" id="KW-0812">Transmembrane</keyword>
<keyword evidence="6 13" id="KW-0732">Signal</keyword>
<dbReference type="GO" id="GO:0006487">
    <property type="term" value="P:protein N-linked glycosylation"/>
    <property type="evidence" value="ECO:0007669"/>
    <property type="project" value="TreeGrafter"/>
</dbReference>
<dbReference type="UniPathway" id="UPA00378"/>
<evidence type="ECO:0000256" key="11">
    <source>
        <dbReference type="ARBA" id="ARBA00032139"/>
    </source>
</evidence>